<evidence type="ECO:0000256" key="4">
    <source>
        <dbReference type="PROSITE-ProRule" id="PRU00409"/>
    </source>
</evidence>
<dbReference type="InterPro" id="IPR011761">
    <property type="entry name" value="ATP-grasp"/>
</dbReference>
<dbReference type="PROSITE" id="PS50975">
    <property type="entry name" value="ATP_GRASP"/>
    <property type="match status" value="1"/>
</dbReference>
<dbReference type="Proteomes" id="UP000190637">
    <property type="component" value="Unassembled WGS sequence"/>
</dbReference>
<keyword evidence="3 4" id="KW-0067">ATP-binding</keyword>
<evidence type="ECO:0000259" key="5">
    <source>
        <dbReference type="PROSITE" id="PS50975"/>
    </source>
</evidence>
<proteinExistence type="predicted"/>
<dbReference type="GO" id="GO:0016874">
    <property type="term" value="F:ligase activity"/>
    <property type="evidence" value="ECO:0007669"/>
    <property type="project" value="UniProtKB-KW"/>
</dbReference>
<dbReference type="Gene3D" id="3.30.1490.20">
    <property type="entry name" value="ATP-grasp fold, A domain"/>
    <property type="match status" value="1"/>
</dbReference>
<gene>
    <name evidence="6" type="ORF">SAMN02745673_03684</name>
</gene>
<dbReference type="InterPro" id="IPR013815">
    <property type="entry name" value="ATP_grasp_subdomain_1"/>
</dbReference>
<evidence type="ECO:0000256" key="3">
    <source>
        <dbReference type="ARBA" id="ARBA00022840"/>
    </source>
</evidence>
<evidence type="ECO:0000256" key="1">
    <source>
        <dbReference type="ARBA" id="ARBA00022598"/>
    </source>
</evidence>
<name>A0A1T4SM16_9ACTN</name>
<reference evidence="6 7" key="1">
    <citation type="submission" date="2017-02" db="EMBL/GenBank/DDBJ databases">
        <authorList>
            <person name="Peterson S.W."/>
        </authorList>
    </citation>
    <scope>NUCLEOTIDE SEQUENCE [LARGE SCALE GENOMIC DNA]</scope>
    <source>
        <strain evidence="6 7">DSM 45154</strain>
    </source>
</reference>
<dbReference type="Pfam" id="PF15632">
    <property type="entry name" value="ATPgrasp_Ter"/>
    <property type="match status" value="1"/>
</dbReference>
<evidence type="ECO:0000313" key="7">
    <source>
        <dbReference type="Proteomes" id="UP000190637"/>
    </source>
</evidence>
<evidence type="ECO:0000313" key="6">
    <source>
        <dbReference type="EMBL" id="SKA29262.1"/>
    </source>
</evidence>
<protein>
    <submittedName>
        <fullName evidence="6">Carbamoyl-phosphate synthase large subunit</fullName>
    </submittedName>
</protein>
<dbReference type="Gene3D" id="3.40.50.20">
    <property type="match status" value="1"/>
</dbReference>
<dbReference type="Gene3D" id="3.30.470.20">
    <property type="entry name" value="ATP-grasp fold, B domain"/>
    <property type="match status" value="1"/>
</dbReference>
<dbReference type="PANTHER" id="PTHR43585">
    <property type="entry name" value="FUMIPYRROLE BIOSYNTHESIS PROTEIN C"/>
    <property type="match status" value="1"/>
</dbReference>
<dbReference type="GO" id="GO:0005524">
    <property type="term" value="F:ATP binding"/>
    <property type="evidence" value="ECO:0007669"/>
    <property type="project" value="UniProtKB-UniRule"/>
</dbReference>
<accession>A0A1T4SM16</accession>
<dbReference type="EMBL" id="FUWS01000010">
    <property type="protein sequence ID" value="SKA29262.1"/>
    <property type="molecule type" value="Genomic_DNA"/>
</dbReference>
<feature type="domain" description="ATP-grasp" evidence="5">
    <location>
        <begin position="120"/>
        <end position="293"/>
    </location>
</feature>
<dbReference type="InterPro" id="IPR052032">
    <property type="entry name" value="ATP-dep_AA_Ligase"/>
</dbReference>
<organism evidence="6 7">
    <name type="scientific">Marinactinospora thermotolerans DSM 45154</name>
    <dbReference type="NCBI Taxonomy" id="1122192"/>
    <lineage>
        <taxon>Bacteria</taxon>
        <taxon>Bacillati</taxon>
        <taxon>Actinomycetota</taxon>
        <taxon>Actinomycetes</taxon>
        <taxon>Streptosporangiales</taxon>
        <taxon>Nocardiopsidaceae</taxon>
        <taxon>Marinactinospora</taxon>
    </lineage>
</organism>
<sequence length="346" mass="37742">MSVEERSEQPTIVVTTAGSAPTSGTILHLRRQGYRVVATDIDPSAPGLYLSDRGYLVPPGDTDDYLPEIRGICLKENAAALIPLVDEELITVTELEDEGVAVLAPRRDFISTCLDKLVLMERLEAAGIPIPATRTATEWTDDLEFPVVVKPRSGRGSRGVAVCGSAAEVRRLINDGPYSAGDLIIQERITGPEYTVSVVVWRDGRVQAVVSKEVILKRGVTKFAVTRRDERVSEVCREVQRVLRADGPFNVQLALDSSGLPRIFEINPRFSSTAPLTIASGVDEIGGLLRQALGDASALSDTWREGLVMVRRWADEFVDTATFGSHGFEPARISPDYIGPIMQAER</sequence>
<dbReference type="Pfam" id="PF21360">
    <property type="entry name" value="PylC-like_N"/>
    <property type="match status" value="1"/>
</dbReference>
<dbReference type="STRING" id="1122192.SAMN02745673_03684"/>
<dbReference type="SUPFAM" id="SSF56059">
    <property type="entry name" value="Glutathione synthetase ATP-binding domain-like"/>
    <property type="match status" value="1"/>
</dbReference>
<keyword evidence="1" id="KW-0436">Ligase</keyword>
<dbReference type="GO" id="GO:0046872">
    <property type="term" value="F:metal ion binding"/>
    <property type="evidence" value="ECO:0007669"/>
    <property type="project" value="InterPro"/>
</dbReference>
<dbReference type="AlphaFoldDB" id="A0A1T4SM16"/>
<dbReference type="PANTHER" id="PTHR43585:SF2">
    <property type="entry name" value="ATP-GRASP ENZYME FSQD"/>
    <property type="match status" value="1"/>
</dbReference>
<evidence type="ECO:0000256" key="2">
    <source>
        <dbReference type="ARBA" id="ARBA00022741"/>
    </source>
</evidence>
<keyword evidence="2 4" id="KW-0547">Nucleotide-binding</keyword>
<dbReference type="RefSeq" id="WP_235001079.1">
    <property type="nucleotide sequence ID" value="NZ_FUWS01000010.1"/>
</dbReference>
<dbReference type="InterPro" id="IPR048764">
    <property type="entry name" value="PylC_N"/>
</dbReference>
<keyword evidence="7" id="KW-1185">Reference proteome</keyword>